<evidence type="ECO:0000313" key="2">
    <source>
        <dbReference type="Proteomes" id="UP000320839"/>
    </source>
</evidence>
<gene>
    <name evidence="1" type="ORF">Pan153_18070</name>
</gene>
<name>A0A518FLD3_9PLAN</name>
<reference evidence="1 2" key="1">
    <citation type="submission" date="2019-02" db="EMBL/GenBank/DDBJ databases">
        <title>Deep-cultivation of Planctomycetes and their phenomic and genomic characterization uncovers novel biology.</title>
        <authorList>
            <person name="Wiegand S."/>
            <person name="Jogler M."/>
            <person name="Boedeker C."/>
            <person name="Pinto D."/>
            <person name="Vollmers J."/>
            <person name="Rivas-Marin E."/>
            <person name="Kohn T."/>
            <person name="Peeters S.H."/>
            <person name="Heuer A."/>
            <person name="Rast P."/>
            <person name="Oberbeckmann S."/>
            <person name="Bunk B."/>
            <person name="Jeske O."/>
            <person name="Meyerdierks A."/>
            <person name="Storesund J.E."/>
            <person name="Kallscheuer N."/>
            <person name="Luecker S."/>
            <person name="Lage O.M."/>
            <person name="Pohl T."/>
            <person name="Merkel B.J."/>
            <person name="Hornburger P."/>
            <person name="Mueller R.-W."/>
            <person name="Bruemmer F."/>
            <person name="Labrenz M."/>
            <person name="Spormann A.M."/>
            <person name="Op den Camp H."/>
            <person name="Overmann J."/>
            <person name="Amann R."/>
            <person name="Jetten M.S.M."/>
            <person name="Mascher T."/>
            <person name="Medema M.H."/>
            <person name="Devos D.P."/>
            <person name="Kaster A.-K."/>
            <person name="Ovreas L."/>
            <person name="Rohde M."/>
            <person name="Galperin M.Y."/>
            <person name="Jogler C."/>
        </authorList>
    </citation>
    <scope>NUCLEOTIDE SEQUENCE [LARGE SCALE GENOMIC DNA]</scope>
    <source>
        <strain evidence="1 2">Pan153</strain>
    </source>
</reference>
<accession>A0A518FLD3</accession>
<dbReference type="EMBL" id="CP036317">
    <property type="protein sequence ID" value="QDV17172.1"/>
    <property type="molecule type" value="Genomic_DNA"/>
</dbReference>
<proteinExistence type="predicted"/>
<sequence>MSIEYTGKLIPELSDEHVELLIQKISEIQGLSVLVKTSNELRTGLVENMNPEQEAIKFIVKSDQVYVGFHVCNRNQRDRILELISLMIRDSGSDCEFNEE</sequence>
<dbReference type="AlphaFoldDB" id="A0A518FLD3"/>
<dbReference type="Proteomes" id="UP000320839">
    <property type="component" value="Chromosome"/>
</dbReference>
<organism evidence="1 2">
    <name type="scientific">Gimesia panareensis</name>
    <dbReference type="NCBI Taxonomy" id="2527978"/>
    <lineage>
        <taxon>Bacteria</taxon>
        <taxon>Pseudomonadati</taxon>
        <taxon>Planctomycetota</taxon>
        <taxon>Planctomycetia</taxon>
        <taxon>Planctomycetales</taxon>
        <taxon>Planctomycetaceae</taxon>
        <taxon>Gimesia</taxon>
    </lineage>
</organism>
<evidence type="ECO:0000313" key="1">
    <source>
        <dbReference type="EMBL" id="QDV17172.1"/>
    </source>
</evidence>
<protein>
    <submittedName>
        <fullName evidence="1">Uncharacterized protein</fullName>
    </submittedName>
</protein>